<evidence type="ECO:0000313" key="8">
    <source>
        <dbReference type="EMBL" id="ABS64809.1"/>
    </source>
</evidence>
<evidence type="ECO:0000259" key="7">
    <source>
        <dbReference type="PROSITE" id="PS50893"/>
    </source>
</evidence>
<dbReference type="PANTHER" id="PTHR24220:SF689">
    <property type="entry name" value="LIPOPROTEIN-RELEASING SYSTEM ATP-BINDING PROTEIN LOLD"/>
    <property type="match status" value="1"/>
</dbReference>
<dbReference type="InterPro" id="IPR003593">
    <property type="entry name" value="AAA+_ATPase"/>
</dbReference>
<reference evidence="8 9" key="1">
    <citation type="journal article" date="2011" name="Stand. Genomic Sci.">
        <title>Complete genome sequence of Parvibaculum lavamentivorans type strain (DS-1(T)).</title>
        <authorList>
            <person name="Schleheck D."/>
            <person name="Weiss M."/>
            <person name="Pitluck S."/>
            <person name="Bruce D."/>
            <person name="Land M.L."/>
            <person name="Han S."/>
            <person name="Saunders E."/>
            <person name="Tapia R."/>
            <person name="Detter C."/>
            <person name="Brettin T."/>
            <person name="Han J."/>
            <person name="Woyke T."/>
            <person name="Goodwin L."/>
            <person name="Pennacchio L."/>
            <person name="Nolan M."/>
            <person name="Cook A.M."/>
            <person name="Kjelleberg S."/>
            <person name="Thomas T."/>
        </authorList>
    </citation>
    <scope>NUCLEOTIDE SEQUENCE [LARGE SCALE GENOMIC DNA]</scope>
    <source>
        <strain evidence="9">DS-1 / DSM 13023 / NCIMB 13966</strain>
    </source>
</reference>
<keyword evidence="9" id="KW-1185">Reference proteome</keyword>
<keyword evidence="3" id="KW-0547">Nucleotide-binding</keyword>
<keyword evidence="2" id="KW-0997">Cell inner membrane</keyword>
<dbReference type="CDD" id="cd03255">
    <property type="entry name" value="ABC_MJ0796_LolCDE_FtsE"/>
    <property type="match status" value="1"/>
</dbReference>
<dbReference type="GO" id="GO:0005524">
    <property type="term" value="F:ATP binding"/>
    <property type="evidence" value="ECO:0007669"/>
    <property type="project" value="UniProtKB-KW"/>
</dbReference>
<dbReference type="Proteomes" id="UP000006377">
    <property type="component" value="Chromosome"/>
</dbReference>
<dbReference type="GO" id="GO:0016887">
    <property type="term" value="F:ATP hydrolysis activity"/>
    <property type="evidence" value="ECO:0007669"/>
    <property type="project" value="InterPro"/>
</dbReference>
<dbReference type="GO" id="GO:0044874">
    <property type="term" value="P:lipoprotein localization to outer membrane"/>
    <property type="evidence" value="ECO:0007669"/>
    <property type="project" value="TreeGrafter"/>
</dbReference>
<dbReference type="GO" id="GO:0089705">
    <property type="term" value="P:protein localization to outer membrane"/>
    <property type="evidence" value="ECO:0007669"/>
    <property type="project" value="TreeGrafter"/>
</dbReference>
<dbReference type="InterPro" id="IPR015854">
    <property type="entry name" value="ABC_transpr_LolD-like"/>
</dbReference>
<dbReference type="InterPro" id="IPR027417">
    <property type="entry name" value="P-loop_NTPase"/>
</dbReference>
<dbReference type="InterPro" id="IPR003439">
    <property type="entry name" value="ABC_transporter-like_ATP-bd"/>
</dbReference>
<keyword evidence="2" id="KW-1003">Cell membrane</keyword>
<dbReference type="Pfam" id="PF00005">
    <property type="entry name" value="ABC_tran"/>
    <property type="match status" value="1"/>
</dbReference>
<dbReference type="PANTHER" id="PTHR24220">
    <property type="entry name" value="IMPORT ATP-BINDING PROTEIN"/>
    <property type="match status" value="1"/>
</dbReference>
<dbReference type="SMART" id="SM00382">
    <property type="entry name" value="AAA"/>
    <property type="match status" value="1"/>
</dbReference>
<dbReference type="GO" id="GO:0098796">
    <property type="term" value="C:membrane protein complex"/>
    <property type="evidence" value="ECO:0007669"/>
    <property type="project" value="UniProtKB-ARBA"/>
</dbReference>
<evidence type="ECO:0000256" key="2">
    <source>
        <dbReference type="ARBA" id="ARBA00022519"/>
    </source>
</evidence>
<dbReference type="SUPFAM" id="SSF52540">
    <property type="entry name" value="P-loop containing nucleoside triphosphate hydrolases"/>
    <property type="match status" value="1"/>
</dbReference>
<evidence type="ECO:0000256" key="3">
    <source>
        <dbReference type="ARBA" id="ARBA00022741"/>
    </source>
</evidence>
<comment type="similarity">
    <text evidence="6">Belongs to the ABC transporter superfamily. Macrolide exporter (TC 3.A.1.122) family.</text>
</comment>
<keyword evidence="1" id="KW-0813">Transport</keyword>
<name>A7HY26_PARL1</name>
<dbReference type="KEGG" id="pla:Plav_3203"/>
<evidence type="ECO:0000256" key="6">
    <source>
        <dbReference type="ARBA" id="ARBA00038388"/>
    </source>
</evidence>
<feature type="domain" description="ABC transporter" evidence="7">
    <location>
        <begin position="12"/>
        <end position="242"/>
    </location>
</feature>
<evidence type="ECO:0000256" key="4">
    <source>
        <dbReference type="ARBA" id="ARBA00022840"/>
    </source>
</evidence>
<evidence type="ECO:0000256" key="1">
    <source>
        <dbReference type="ARBA" id="ARBA00022448"/>
    </source>
</evidence>
<protein>
    <submittedName>
        <fullName evidence="8">ABC transporter related</fullName>
    </submittedName>
</protein>
<keyword evidence="4" id="KW-0067">ATP-binding</keyword>
<gene>
    <name evidence="8" type="ordered locus">Plav_3203</name>
</gene>
<dbReference type="FunFam" id="3.40.50.300:FF:000032">
    <property type="entry name" value="Export ABC transporter ATP-binding protein"/>
    <property type="match status" value="1"/>
</dbReference>
<organism evidence="8 9">
    <name type="scientific">Parvibaculum lavamentivorans (strain DS-1 / DSM 13023 / NCIMB 13966)</name>
    <dbReference type="NCBI Taxonomy" id="402881"/>
    <lineage>
        <taxon>Bacteria</taxon>
        <taxon>Pseudomonadati</taxon>
        <taxon>Pseudomonadota</taxon>
        <taxon>Alphaproteobacteria</taxon>
        <taxon>Hyphomicrobiales</taxon>
        <taxon>Parvibaculaceae</taxon>
        <taxon>Parvibaculum</taxon>
    </lineage>
</organism>
<dbReference type="Gene3D" id="3.40.50.300">
    <property type="entry name" value="P-loop containing nucleotide triphosphate hydrolases"/>
    <property type="match status" value="1"/>
</dbReference>
<dbReference type="InterPro" id="IPR017911">
    <property type="entry name" value="MacB-like_ATP-bd"/>
</dbReference>
<dbReference type="STRING" id="402881.Plav_3203"/>
<proteinExistence type="inferred from homology"/>
<dbReference type="AlphaFoldDB" id="A7HY26"/>
<dbReference type="RefSeq" id="WP_012112135.1">
    <property type="nucleotide sequence ID" value="NC_009719.1"/>
</dbReference>
<evidence type="ECO:0000313" key="9">
    <source>
        <dbReference type="Proteomes" id="UP000006377"/>
    </source>
</evidence>
<dbReference type="eggNOG" id="COG1136">
    <property type="taxonomic scope" value="Bacteria"/>
</dbReference>
<dbReference type="HOGENOM" id="CLU_000604_1_22_5"/>
<evidence type="ECO:0000256" key="5">
    <source>
        <dbReference type="ARBA" id="ARBA00022967"/>
    </source>
</evidence>
<dbReference type="GO" id="GO:0022857">
    <property type="term" value="F:transmembrane transporter activity"/>
    <property type="evidence" value="ECO:0007669"/>
    <property type="project" value="TreeGrafter"/>
</dbReference>
<accession>A7HY26</accession>
<sequence length="242" mass="26035">MNERIMSGDPVLALRGITRTYRQGEEALHIFAGADLDIYEGQIVALVGPSGSGKSSLLHIAGLLEAPNDGEVWVGGVNGVALSDARRTAMRRSQVGFVYQFHNLLPEFSAVENVILPQMIAGVPKRAAREFAMDLLGRMGLADRAMHRPAELSGGEQQRVAIARALANRPRLLLADEPTGNLDPKTSRMVFGELLNICRSEGVAALVATHNLDLAGHMDRVVLLHDGTLHEGTDIAAAYQSL</sequence>
<dbReference type="GO" id="GO:0005886">
    <property type="term" value="C:plasma membrane"/>
    <property type="evidence" value="ECO:0007669"/>
    <property type="project" value="TreeGrafter"/>
</dbReference>
<dbReference type="EMBL" id="CP000774">
    <property type="protein sequence ID" value="ABS64809.1"/>
    <property type="molecule type" value="Genomic_DNA"/>
</dbReference>
<dbReference type="PROSITE" id="PS00211">
    <property type="entry name" value="ABC_TRANSPORTER_1"/>
    <property type="match status" value="1"/>
</dbReference>
<keyword evidence="5" id="KW-1278">Translocase</keyword>
<dbReference type="PROSITE" id="PS50893">
    <property type="entry name" value="ABC_TRANSPORTER_2"/>
    <property type="match status" value="1"/>
</dbReference>
<dbReference type="InterPro" id="IPR017871">
    <property type="entry name" value="ABC_transporter-like_CS"/>
</dbReference>
<keyword evidence="2" id="KW-0472">Membrane</keyword>